<gene>
    <name evidence="2" type="ORF">K788_00003450</name>
</gene>
<dbReference type="KEGG" id="bcai:K788_00003450"/>
<dbReference type="InterPro" id="IPR010852">
    <property type="entry name" value="ABATE"/>
</dbReference>
<dbReference type="AlphaFoldDB" id="A0A0P0RHS7"/>
<accession>A0A0P0RHS7</accession>
<evidence type="ECO:0000259" key="1">
    <source>
        <dbReference type="Pfam" id="PF11706"/>
    </source>
</evidence>
<dbReference type="EMBL" id="CP012747">
    <property type="protein sequence ID" value="ALL68286.1"/>
    <property type="molecule type" value="Genomic_DNA"/>
</dbReference>
<name>A0A0P0RHS7_9BURK</name>
<dbReference type="GeneID" id="69972012"/>
<dbReference type="InterPro" id="IPR023286">
    <property type="entry name" value="ABATE_dom_sf"/>
</dbReference>
<organism evidence="2 3">
    <name type="scientific">Paraburkholderia caribensis MBA4</name>
    <dbReference type="NCBI Taxonomy" id="1323664"/>
    <lineage>
        <taxon>Bacteria</taxon>
        <taxon>Pseudomonadati</taxon>
        <taxon>Pseudomonadota</taxon>
        <taxon>Betaproteobacteria</taxon>
        <taxon>Burkholderiales</taxon>
        <taxon>Burkholderiaceae</taxon>
        <taxon>Paraburkholderia</taxon>
    </lineage>
</organism>
<evidence type="ECO:0000313" key="3">
    <source>
        <dbReference type="Proteomes" id="UP000019146"/>
    </source>
</evidence>
<dbReference type="SUPFAM" id="SSF160904">
    <property type="entry name" value="Jann2411-like"/>
    <property type="match status" value="1"/>
</dbReference>
<dbReference type="Gene3D" id="1.10.3300.10">
    <property type="entry name" value="Jann2411-like domain"/>
    <property type="match status" value="1"/>
</dbReference>
<dbReference type="Pfam" id="PF11706">
    <property type="entry name" value="zf-CGNR"/>
    <property type="match status" value="1"/>
</dbReference>
<dbReference type="Proteomes" id="UP000019146">
    <property type="component" value="Chromosome 2"/>
</dbReference>
<protein>
    <submittedName>
        <fullName evidence="2">Conserved protein containing a Zn-ribbon-like motif</fullName>
    </submittedName>
</protein>
<dbReference type="PANTHER" id="PTHR35525:SF3">
    <property type="entry name" value="BLL6575 PROTEIN"/>
    <property type="match status" value="1"/>
</dbReference>
<dbReference type="InterPro" id="IPR021005">
    <property type="entry name" value="Znf_CGNR"/>
</dbReference>
<dbReference type="Pfam" id="PF07336">
    <property type="entry name" value="ABATE"/>
    <property type="match status" value="1"/>
</dbReference>
<evidence type="ECO:0000313" key="2">
    <source>
        <dbReference type="EMBL" id="ALL68286.1"/>
    </source>
</evidence>
<feature type="domain" description="Zinc finger CGNR" evidence="1">
    <location>
        <begin position="132"/>
        <end position="172"/>
    </location>
</feature>
<dbReference type="PANTHER" id="PTHR35525">
    <property type="entry name" value="BLL6575 PROTEIN"/>
    <property type="match status" value="1"/>
</dbReference>
<sequence>MVLEFLNTIAQAKEGDTDPLGTDEDAIRWFATIGILQGDLLDHQEWVGVASEARVLREVIGTLLKQRLDRQDVEIEKLNHFLRVSSYRVELVEKDDETLHSARKFDSGSATQALSPIALAAAELLANADFRRVRMCDGDACIIWFYDRTKAQRRRWCNTTLCGNRPKVGRVRVGAGQ</sequence>
<reference evidence="2 3" key="1">
    <citation type="journal article" date="2014" name="Genome Announc.">
        <title>Draft Genome Sequence of the Haloacid-Degrading Burkholderia caribensis Strain MBA4.</title>
        <authorList>
            <person name="Pan Y."/>
            <person name="Kong K.F."/>
            <person name="Tsang J.S."/>
        </authorList>
    </citation>
    <scope>NUCLEOTIDE SEQUENCE [LARGE SCALE GENOMIC DNA]</scope>
    <source>
        <strain evidence="2 3">MBA4</strain>
    </source>
</reference>
<dbReference type="RefSeq" id="WP_051454063.1">
    <property type="nucleotide sequence ID" value="NZ_CP012747.1"/>
</dbReference>
<proteinExistence type="predicted"/>